<comment type="subcellular location">
    <subcellularLocation>
        <location evidence="5">Cytoplasm</location>
    </subcellularLocation>
</comment>
<comment type="caution">
    <text evidence="8">The sequence shown here is derived from an EMBL/GenBank/DDBJ whole genome shotgun (WGS) entry which is preliminary data.</text>
</comment>
<dbReference type="InterPro" id="IPR041715">
    <property type="entry name" value="HisRS-like_core"/>
</dbReference>
<evidence type="ECO:0000256" key="2">
    <source>
        <dbReference type="ARBA" id="ARBA00022741"/>
    </source>
</evidence>
<keyword evidence="5" id="KW-0963">Cytoplasm</keyword>
<sequence>MEIKAPKGTKDIMSPEIFAWQYIEQEAHKLFRSYNYHEIRTPVFEHIELFQRSVGETTEIVSKQMYVFTDNSGNTLVLRPENTASVARALIDSNIFQSAVPKRYYYIGPMFRYEKMQKGRYRQFHQIGIEVFGEEHPAIDAEVIAIGYQYLNKIQCTNLQVEINSVGCRKCRPSYNKELEEAFRKCSSEICDDCKERLERNPLRILDCKNEQCAEMIKNAPLIINYLCEECKAHFDDVKFFLNRFAVPFILNPYLVRGLDYYTKTAFEIKSGTLGAQNAVLGGGRYDGLVKELEGPDVCGIGFAMGMERAILAMEKSGIPERQVDYFIVCLTDNAVPVGIDLGEELRKRGFICEVCYKPISIRSALRVANKINVKKAVLIGEEEVENYVLSIKDMVSGEQQTISRKDFFSSLGEVA</sequence>
<comment type="catalytic activity">
    <reaction evidence="4 5">
        <text>tRNA(His) + L-histidine + ATP = L-histidyl-tRNA(His) + AMP + diphosphate + H(+)</text>
        <dbReference type="Rhea" id="RHEA:17313"/>
        <dbReference type="Rhea" id="RHEA-COMP:9665"/>
        <dbReference type="Rhea" id="RHEA-COMP:9689"/>
        <dbReference type="ChEBI" id="CHEBI:15378"/>
        <dbReference type="ChEBI" id="CHEBI:30616"/>
        <dbReference type="ChEBI" id="CHEBI:33019"/>
        <dbReference type="ChEBI" id="CHEBI:57595"/>
        <dbReference type="ChEBI" id="CHEBI:78442"/>
        <dbReference type="ChEBI" id="CHEBI:78527"/>
        <dbReference type="ChEBI" id="CHEBI:456215"/>
        <dbReference type="EC" id="6.1.1.21"/>
    </reaction>
</comment>
<proteinExistence type="inferred from homology"/>
<dbReference type="InterPro" id="IPR004154">
    <property type="entry name" value="Anticodon-bd"/>
</dbReference>
<feature type="domain" description="Aminoacyl-transfer RNA synthetases class-II family profile" evidence="7">
    <location>
        <begin position="1"/>
        <end position="337"/>
    </location>
</feature>
<dbReference type="InterPro" id="IPR006195">
    <property type="entry name" value="aa-tRNA-synth_II"/>
</dbReference>
<organism evidence="8 9">
    <name type="scientific">Candidatus Fischerbacteria bacterium RBG_13_37_8</name>
    <dbReference type="NCBI Taxonomy" id="1817863"/>
    <lineage>
        <taxon>Bacteria</taxon>
        <taxon>Candidatus Fischeribacteriota</taxon>
    </lineage>
</organism>
<evidence type="ECO:0000259" key="7">
    <source>
        <dbReference type="PROSITE" id="PS50862"/>
    </source>
</evidence>
<dbReference type="PANTHER" id="PTHR43707">
    <property type="entry name" value="HISTIDYL-TRNA SYNTHETASE"/>
    <property type="match status" value="1"/>
</dbReference>
<evidence type="ECO:0000256" key="5">
    <source>
        <dbReference type="HAMAP-Rule" id="MF_00127"/>
    </source>
</evidence>
<dbReference type="InterPro" id="IPR015807">
    <property type="entry name" value="His-tRNA-ligase"/>
</dbReference>
<dbReference type="CDD" id="cd00773">
    <property type="entry name" value="HisRS-like_core"/>
    <property type="match status" value="1"/>
</dbReference>
<protein>
    <recommendedName>
        <fullName evidence="5">Histidine--tRNA ligase</fullName>
        <ecNumber evidence="5">6.1.1.21</ecNumber>
    </recommendedName>
    <alternativeName>
        <fullName evidence="5">Histidyl-tRNA synthetase</fullName>
        <shortName evidence="5">HisRS</shortName>
    </alternativeName>
</protein>
<dbReference type="SUPFAM" id="SSF52954">
    <property type="entry name" value="Class II aaRS ABD-related"/>
    <property type="match status" value="1"/>
</dbReference>
<dbReference type="Pfam" id="PF13393">
    <property type="entry name" value="tRNA-synt_His"/>
    <property type="match status" value="1"/>
</dbReference>
<dbReference type="InterPro" id="IPR036621">
    <property type="entry name" value="Anticodon-bd_dom_sf"/>
</dbReference>
<dbReference type="GO" id="GO:0005524">
    <property type="term" value="F:ATP binding"/>
    <property type="evidence" value="ECO:0007669"/>
    <property type="project" value="UniProtKB-UniRule"/>
</dbReference>
<keyword evidence="5" id="KW-0648">Protein biosynthesis</keyword>
<feature type="binding site" evidence="6">
    <location>
        <position position="257"/>
    </location>
    <ligand>
        <name>L-histidine</name>
        <dbReference type="ChEBI" id="CHEBI:57595"/>
    </ligand>
</feature>
<dbReference type="SUPFAM" id="SSF55681">
    <property type="entry name" value="Class II aaRS and biotin synthetases"/>
    <property type="match status" value="1"/>
</dbReference>
<evidence type="ECO:0000256" key="3">
    <source>
        <dbReference type="ARBA" id="ARBA00023146"/>
    </source>
</evidence>
<dbReference type="STRING" id="1817863.A2Y62_05495"/>
<dbReference type="HAMAP" id="MF_00127">
    <property type="entry name" value="His_tRNA_synth"/>
    <property type="match status" value="1"/>
</dbReference>
<dbReference type="AlphaFoldDB" id="A0A1F5VXP9"/>
<comment type="subunit">
    <text evidence="5">Homodimer.</text>
</comment>
<evidence type="ECO:0000256" key="6">
    <source>
        <dbReference type="PIRSR" id="PIRSR001549-1"/>
    </source>
</evidence>
<dbReference type="PROSITE" id="PS50862">
    <property type="entry name" value="AA_TRNA_LIGASE_II"/>
    <property type="match status" value="1"/>
</dbReference>
<feature type="binding site" evidence="6">
    <location>
        <begin position="81"/>
        <end position="83"/>
    </location>
    <ligand>
        <name>L-histidine</name>
        <dbReference type="ChEBI" id="CHEBI:57595"/>
    </ligand>
</feature>
<dbReference type="EC" id="6.1.1.21" evidence="5"/>
<keyword evidence="3 5" id="KW-0030">Aminoacyl-tRNA synthetase</keyword>
<dbReference type="InterPro" id="IPR004516">
    <property type="entry name" value="HisRS/HisZ"/>
</dbReference>
<dbReference type="GO" id="GO:0005737">
    <property type="term" value="C:cytoplasm"/>
    <property type="evidence" value="ECO:0007669"/>
    <property type="project" value="UniProtKB-SubCell"/>
</dbReference>
<accession>A0A1F5VXP9</accession>
<keyword evidence="2 5" id="KW-0547">Nucleotide-binding</keyword>
<dbReference type="Gene3D" id="3.40.50.800">
    <property type="entry name" value="Anticodon-binding domain"/>
    <property type="match status" value="1"/>
</dbReference>
<dbReference type="GO" id="GO:0006427">
    <property type="term" value="P:histidyl-tRNA aminoacylation"/>
    <property type="evidence" value="ECO:0007669"/>
    <property type="project" value="UniProtKB-UniRule"/>
</dbReference>
<comment type="similarity">
    <text evidence="1 5">Belongs to the class-II aminoacyl-tRNA synthetase family.</text>
</comment>
<evidence type="ECO:0000256" key="1">
    <source>
        <dbReference type="ARBA" id="ARBA00008226"/>
    </source>
</evidence>
<keyword evidence="5" id="KW-0067">ATP-binding</keyword>
<gene>
    <name evidence="5" type="primary">hisS</name>
    <name evidence="8" type="ORF">A2Y62_05495</name>
</gene>
<evidence type="ECO:0000313" key="8">
    <source>
        <dbReference type="EMBL" id="OGF68209.1"/>
    </source>
</evidence>
<dbReference type="Gene3D" id="3.30.930.10">
    <property type="entry name" value="Bira Bifunctional Protein, Domain 2"/>
    <property type="match status" value="1"/>
</dbReference>
<feature type="binding site" evidence="6">
    <location>
        <position position="130"/>
    </location>
    <ligand>
        <name>L-histidine</name>
        <dbReference type="ChEBI" id="CHEBI:57595"/>
    </ligand>
</feature>
<dbReference type="InterPro" id="IPR045864">
    <property type="entry name" value="aa-tRNA-synth_II/BPL/LPL"/>
</dbReference>
<dbReference type="Proteomes" id="UP000178943">
    <property type="component" value="Unassembled WGS sequence"/>
</dbReference>
<feature type="binding site" evidence="6">
    <location>
        <position position="126"/>
    </location>
    <ligand>
        <name>L-histidine</name>
        <dbReference type="ChEBI" id="CHEBI:57595"/>
    </ligand>
</feature>
<dbReference type="NCBIfam" id="TIGR00442">
    <property type="entry name" value="hisS"/>
    <property type="match status" value="1"/>
</dbReference>
<reference evidence="8 9" key="1">
    <citation type="journal article" date="2016" name="Nat. Commun.">
        <title>Thousands of microbial genomes shed light on interconnected biogeochemical processes in an aquifer system.</title>
        <authorList>
            <person name="Anantharaman K."/>
            <person name="Brown C.T."/>
            <person name="Hug L.A."/>
            <person name="Sharon I."/>
            <person name="Castelle C.J."/>
            <person name="Probst A.J."/>
            <person name="Thomas B.C."/>
            <person name="Singh A."/>
            <person name="Wilkins M.J."/>
            <person name="Karaoz U."/>
            <person name="Brodie E.L."/>
            <person name="Williams K.H."/>
            <person name="Hubbard S.S."/>
            <person name="Banfield J.F."/>
        </authorList>
    </citation>
    <scope>NUCLEOTIDE SEQUENCE [LARGE SCALE GENOMIC DNA]</scope>
</reference>
<dbReference type="GO" id="GO:0004821">
    <property type="term" value="F:histidine-tRNA ligase activity"/>
    <property type="evidence" value="ECO:0007669"/>
    <property type="project" value="UniProtKB-UniRule"/>
</dbReference>
<feature type="binding site" evidence="6">
    <location>
        <position position="112"/>
    </location>
    <ligand>
        <name>L-histidine</name>
        <dbReference type="ChEBI" id="CHEBI:57595"/>
    </ligand>
</feature>
<keyword evidence="5 8" id="KW-0436">Ligase</keyword>
<name>A0A1F5VXP9_9BACT</name>
<evidence type="ECO:0000256" key="4">
    <source>
        <dbReference type="ARBA" id="ARBA00047639"/>
    </source>
</evidence>
<evidence type="ECO:0000313" key="9">
    <source>
        <dbReference type="Proteomes" id="UP000178943"/>
    </source>
</evidence>
<dbReference type="EMBL" id="MFGW01000010">
    <property type="protein sequence ID" value="OGF68209.1"/>
    <property type="molecule type" value="Genomic_DNA"/>
</dbReference>
<dbReference type="PANTHER" id="PTHR43707:SF1">
    <property type="entry name" value="HISTIDINE--TRNA LIGASE, MITOCHONDRIAL-RELATED"/>
    <property type="match status" value="1"/>
</dbReference>
<dbReference type="PIRSF" id="PIRSF001549">
    <property type="entry name" value="His-tRNA_synth"/>
    <property type="match status" value="1"/>
</dbReference>
<feature type="binding site" evidence="6">
    <location>
        <begin position="261"/>
        <end position="262"/>
    </location>
    <ligand>
        <name>L-histidine</name>
        <dbReference type="ChEBI" id="CHEBI:57595"/>
    </ligand>
</feature>
<dbReference type="Pfam" id="PF03129">
    <property type="entry name" value="HGTP_anticodon"/>
    <property type="match status" value="1"/>
</dbReference>